<dbReference type="EMBL" id="WJQU01000002">
    <property type="protein sequence ID" value="KAJ6642474.1"/>
    <property type="molecule type" value="Genomic_DNA"/>
</dbReference>
<sequence length="229" mass="25490">MTDQMGNNSFSEKTDGTMLQINPQDAILFTKAGNELVGMVEITNIIQAPVTYKIKTTSPEKFRVRPSTGILAPGSNAVINVVLQQGHQMPLLSKDKFLVMCMELSSDTSTTSHDIAELWKNTASFSSQVEQHRLKCWMPTSTQLANDTTKNGSLYTSTFESDRQGSHFASTVSQLVTTTNRLESQIKFNQTLQWVTLVVVILLSVAVVYILKMEIKNSNGEYCTSMHRN</sequence>
<dbReference type="Pfam" id="PF00635">
    <property type="entry name" value="Motile_Sperm"/>
    <property type="match status" value="1"/>
</dbReference>
<dbReference type="PROSITE" id="PS50202">
    <property type="entry name" value="MSP"/>
    <property type="match status" value="1"/>
</dbReference>
<evidence type="ECO:0000313" key="4">
    <source>
        <dbReference type="Proteomes" id="UP001151699"/>
    </source>
</evidence>
<dbReference type="SUPFAM" id="SSF49354">
    <property type="entry name" value="PapD-like"/>
    <property type="match status" value="1"/>
</dbReference>
<gene>
    <name evidence="3" type="primary">MOSPD2</name>
    <name evidence="3" type="ORF">Bhyg_07425</name>
</gene>
<dbReference type="InterPro" id="IPR013783">
    <property type="entry name" value="Ig-like_fold"/>
</dbReference>
<dbReference type="InterPro" id="IPR000535">
    <property type="entry name" value="MSP_dom"/>
</dbReference>
<reference evidence="3" key="1">
    <citation type="submission" date="2022-07" db="EMBL/GenBank/DDBJ databases">
        <authorList>
            <person name="Trinca V."/>
            <person name="Uliana J.V.C."/>
            <person name="Torres T.T."/>
            <person name="Ward R.J."/>
            <person name="Monesi N."/>
        </authorList>
    </citation>
    <scope>NUCLEOTIDE SEQUENCE</scope>
    <source>
        <strain evidence="3">HSMRA1968</strain>
        <tissue evidence="3">Whole embryos</tissue>
    </source>
</reference>
<dbReference type="AlphaFoldDB" id="A0A9Q0N4I2"/>
<feature type="domain" description="MSP" evidence="2">
    <location>
        <begin position="18"/>
        <end position="137"/>
    </location>
</feature>
<organism evidence="3 4">
    <name type="scientific">Pseudolycoriella hygida</name>
    <dbReference type="NCBI Taxonomy" id="35572"/>
    <lineage>
        <taxon>Eukaryota</taxon>
        <taxon>Metazoa</taxon>
        <taxon>Ecdysozoa</taxon>
        <taxon>Arthropoda</taxon>
        <taxon>Hexapoda</taxon>
        <taxon>Insecta</taxon>
        <taxon>Pterygota</taxon>
        <taxon>Neoptera</taxon>
        <taxon>Endopterygota</taxon>
        <taxon>Diptera</taxon>
        <taxon>Nematocera</taxon>
        <taxon>Sciaroidea</taxon>
        <taxon>Sciaridae</taxon>
        <taxon>Pseudolycoriella</taxon>
    </lineage>
</organism>
<evidence type="ECO:0000313" key="3">
    <source>
        <dbReference type="EMBL" id="KAJ6642474.1"/>
    </source>
</evidence>
<keyword evidence="1" id="KW-0812">Transmembrane</keyword>
<keyword evidence="1" id="KW-1133">Transmembrane helix</keyword>
<protein>
    <submittedName>
        <fullName evidence="3">Motile sperm domain-containing protein 2</fullName>
    </submittedName>
</protein>
<proteinExistence type="predicted"/>
<dbReference type="Proteomes" id="UP001151699">
    <property type="component" value="Chromosome B"/>
</dbReference>
<dbReference type="PANTHER" id="PTHR46384:SF1">
    <property type="entry name" value="MOTILE SPERM DOMAIN-CONTAINING PROTEIN 2"/>
    <property type="match status" value="1"/>
</dbReference>
<dbReference type="PANTHER" id="PTHR46384">
    <property type="entry name" value="MOTILE SPERM DOMAIN-CONTAINING PROTEIN 2"/>
    <property type="match status" value="1"/>
</dbReference>
<dbReference type="InterPro" id="IPR008962">
    <property type="entry name" value="PapD-like_sf"/>
</dbReference>
<evidence type="ECO:0000256" key="1">
    <source>
        <dbReference type="SAM" id="Phobius"/>
    </source>
</evidence>
<dbReference type="Gene3D" id="2.60.40.10">
    <property type="entry name" value="Immunoglobulins"/>
    <property type="match status" value="1"/>
</dbReference>
<name>A0A9Q0N4I2_9DIPT</name>
<dbReference type="InterPro" id="IPR053012">
    <property type="entry name" value="ER-organelle_contact"/>
</dbReference>
<accession>A0A9Q0N4I2</accession>
<feature type="transmembrane region" description="Helical" evidence="1">
    <location>
        <begin position="191"/>
        <end position="211"/>
    </location>
</feature>
<evidence type="ECO:0000259" key="2">
    <source>
        <dbReference type="PROSITE" id="PS50202"/>
    </source>
</evidence>
<keyword evidence="1" id="KW-0472">Membrane</keyword>
<dbReference type="OrthoDB" id="75724at2759"/>
<dbReference type="GO" id="GO:0140284">
    <property type="term" value="C:endoplasmic reticulum-endosome membrane contact site"/>
    <property type="evidence" value="ECO:0007669"/>
    <property type="project" value="TreeGrafter"/>
</dbReference>
<keyword evidence="4" id="KW-1185">Reference proteome</keyword>
<comment type="caution">
    <text evidence="3">The sequence shown here is derived from an EMBL/GenBank/DDBJ whole genome shotgun (WGS) entry which is preliminary data.</text>
</comment>
<dbReference type="GO" id="GO:0012505">
    <property type="term" value="C:endomembrane system"/>
    <property type="evidence" value="ECO:0007669"/>
    <property type="project" value="TreeGrafter"/>
</dbReference>